<evidence type="ECO:0000313" key="3">
    <source>
        <dbReference type="Proteomes" id="UP001345219"/>
    </source>
</evidence>
<dbReference type="InterPro" id="IPR037500">
    <property type="entry name" value="Msp1"/>
</dbReference>
<reference evidence="2 3" key="1">
    <citation type="journal article" date="2023" name="Hortic Res">
        <title>Pangenome of water caltrop reveals structural variations and asymmetric subgenome divergence after allopolyploidization.</title>
        <authorList>
            <person name="Zhang X."/>
            <person name="Chen Y."/>
            <person name="Wang L."/>
            <person name="Yuan Y."/>
            <person name="Fang M."/>
            <person name="Shi L."/>
            <person name="Lu R."/>
            <person name="Comes H.P."/>
            <person name="Ma Y."/>
            <person name="Chen Y."/>
            <person name="Huang G."/>
            <person name="Zhou Y."/>
            <person name="Zheng Z."/>
            <person name="Qiu Y."/>
        </authorList>
    </citation>
    <scope>NUCLEOTIDE SEQUENCE [LARGE SCALE GENOMIC DNA]</scope>
    <source>
        <tissue evidence="2">Roots</tissue>
    </source>
</reference>
<dbReference type="GO" id="GO:0000212">
    <property type="term" value="P:meiotic spindle organization"/>
    <property type="evidence" value="ECO:0007669"/>
    <property type="project" value="InterPro"/>
</dbReference>
<accession>A0AAN7QYG6</accession>
<dbReference type="PANTHER" id="PTHR35768">
    <property type="entry name" value="PROTEIN MULTIPOLAR SPINDLE 1"/>
    <property type="match status" value="1"/>
</dbReference>
<protein>
    <submittedName>
        <fullName evidence="2">Uncharacterized protein</fullName>
    </submittedName>
</protein>
<dbReference type="Proteomes" id="UP001345219">
    <property type="component" value="Chromosome 13"/>
</dbReference>
<evidence type="ECO:0000313" key="2">
    <source>
        <dbReference type="EMBL" id="KAK4781306.1"/>
    </source>
</evidence>
<name>A0AAN7QYG6_9MYRT</name>
<sequence length="95" mass="10723">MCSSGKDLPLQLGEKNSDDQSLKLALAISLLRSKIQQKQPPSNPPAEAAKPDAFRWKQKAKERKQEILRLREDLKDAEGFLTLICFQMTSAKEPE</sequence>
<dbReference type="GO" id="GO:0007059">
    <property type="term" value="P:chromosome segregation"/>
    <property type="evidence" value="ECO:0007669"/>
    <property type="project" value="TreeGrafter"/>
</dbReference>
<organism evidence="2 3">
    <name type="scientific">Trapa incisa</name>
    <dbReference type="NCBI Taxonomy" id="236973"/>
    <lineage>
        <taxon>Eukaryota</taxon>
        <taxon>Viridiplantae</taxon>
        <taxon>Streptophyta</taxon>
        <taxon>Embryophyta</taxon>
        <taxon>Tracheophyta</taxon>
        <taxon>Spermatophyta</taxon>
        <taxon>Magnoliopsida</taxon>
        <taxon>eudicotyledons</taxon>
        <taxon>Gunneridae</taxon>
        <taxon>Pentapetalae</taxon>
        <taxon>rosids</taxon>
        <taxon>malvids</taxon>
        <taxon>Myrtales</taxon>
        <taxon>Lythraceae</taxon>
        <taxon>Trapa</taxon>
    </lineage>
</organism>
<dbReference type="GO" id="GO:0042138">
    <property type="term" value="P:meiotic DNA double-strand break formation"/>
    <property type="evidence" value="ECO:0007669"/>
    <property type="project" value="InterPro"/>
</dbReference>
<dbReference type="PANTHER" id="PTHR35768:SF1">
    <property type="entry name" value="PROTEIN MULTIPOLAR SPINDLE 1"/>
    <property type="match status" value="1"/>
</dbReference>
<gene>
    <name evidence="2" type="ORF">SAY87_017412</name>
</gene>
<proteinExistence type="predicted"/>
<dbReference type="AlphaFoldDB" id="A0AAN7QYG6"/>
<comment type="caution">
    <text evidence="2">The sequence shown here is derived from an EMBL/GenBank/DDBJ whole genome shotgun (WGS) entry which is preliminary data.</text>
</comment>
<dbReference type="EMBL" id="JAXIOK010000001">
    <property type="protein sequence ID" value="KAK4781306.1"/>
    <property type="molecule type" value="Genomic_DNA"/>
</dbReference>
<keyword evidence="3" id="KW-1185">Reference proteome</keyword>
<evidence type="ECO:0000256" key="1">
    <source>
        <dbReference type="SAM" id="MobiDB-lite"/>
    </source>
</evidence>
<dbReference type="GO" id="GO:0007140">
    <property type="term" value="P:male meiotic nuclear division"/>
    <property type="evidence" value="ECO:0007669"/>
    <property type="project" value="TreeGrafter"/>
</dbReference>
<feature type="region of interest" description="Disordered" evidence="1">
    <location>
        <begin position="35"/>
        <end position="55"/>
    </location>
</feature>